<dbReference type="KEGG" id="bdr:105227261"/>
<keyword evidence="4 10" id="KW-0812">Transmembrane</keyword>
<protein>
    <submittedName>
        <fullName evidence="11">Uncharacterized protein</fullName>
    </submittedName>
</protein>
<organism evidence="11">
    <name type="scientific">Bactrocera dorsalis</name>
    <name type="common">Oriental fruit fly</name>
    <name type="synonym">Dacus dorsalis</name>
    <dbReference type="NCBI Taxonomy" id="27457"/>
    <lineage>
        <taxon>Eukaryota</taxon>
        <taxon>Metazoa</taxon>
        <taxon>Ecdysozoa</taxon>
        <taxon>Arthropoda</taxon>
        <taxon>Hexapoda</taxon>
        <taxon>Insecta</taxon>
        <taxon>Pterygota</taxon>
        <taxon>Neoptera</taxon>
        <taxon>Endopterygota</taxon>
        <taxon>Diptera</taxon>
        <taxon>Brachycera</taxon>
        <taxon>Muscomorpha</taxon>
        <taxon>Tephritoidea</taxon>
        <taxon>Tephritidae</taxon>
        <taxon>Bactrocera</taxon>
        <taxon>Bactrocera</taxon>
    </lineage>
</organism>
<accession>A0A034W9P2</accession>
<dbReference type="PANTHER" id="PTHR35259">
    <property type="entry name" value="BOMBESIN RECEPTOR-ACTIVATED PROTEIN C6ORF89"/>
    <property type="match status" value="1"/>
</dbReference>
<dbReference type="PANTHER" id="PTHR35259:SF1">
    <property type="entry name" value="BOMBESIN RECEPTOR-ACTIVATED PROTEIN C6ORF89"/>
    <property type="match status" value="1"/>
</dbReference>
<reference evidence="11" key="1">
    <citation type="journal article" date="2014" name="BMC Genomics">
        <title>Characterizing the developmental transcriptome of the oriental fruit fly, Bactrocera dorsalis (Diptera: Tephritidae) through comparative genomic analysis with Drosophila melanogaster utilizing modENCODE datasets.</title>
        <authorList>
            <person name="Geib S.M."/>
            <person name="Calla B."/>
            <person name="Hall B."/>
            <person name="Hou S."/>
            <person name="Manoukis N.C."/>
        </authorList>
    </citation>
    <scope>NUCLEOTIDE SEQUENCE</scope>
    <source>
        <strain evidence="11">Punador</strain>
    </source>
</reference>
<evidence type="ECO:0000256" key="6">
    <source>
        <dbReference type="ARBA" id="ARBA00022989"/>
    </source>
</evidence>
<evidence type="ECO:0000256" key="4">
    <source>
        <dbReference type="ARBA" id="ARBA00022692"/>
    </source>
</evidence>
<keyword evidence="6 10" id="KW-1133">Transmembrane helix</keyword>
<evidence type="ECO:0000256" key="7">
    <source>
        <dbReference type="ARBA" id="ARBA00023034"/>
    </source>
</evidence>
<dbReference type="AlphaFoldDB" id="A0A034W9P2"/>
<feature type="region of interest" description="Disordered" evidence="9">
    <location>
        <begin position="204"/>
        <end position="223"/>
    </location>
</feature>
<keyword evidence="5" id="KW-0735">Signal-anchor</keyword>
<proteinExistence type="predicted"/>
<feature type="compositionally biased region" description="Basic and acidic residues" evidence="9">
    <location>
        <begin position="214"/>
        <end position="223"/>
    </location>
</feature>
<evidence type="ECO:0000256" key="5">
    <source>
        <dbReference type="ARBA" id="ARBA00022968"/>
    </source>
</evidence>
<keyword evidence="7" id="KW-0333">Golgi apparatus</keyword>
<evidence type="ECO:0000256" key="3">
    <source>
        <dbReference type="ARBA" id="ARBA00022490"/>
    </source>
</evidence>
<evidence type="ECO:0000313" key="11">
    <source>
        <dbReference type="EMBL" id="JAC51032.1"/>
    </source>
</evidence>
<dbReference type="InterPro" id="IPR038757">
    <property type="entry name" value="BRAP"/>
</dbReference>
<dbReference type="RefSeq" id="XP_011204807.2">
    <property type="nucleotide sequence ID" value="XM_011206505.4"/>
</dbReference>
<evidence type="ECO:0000256" key="9">
    <source>
        <dbReference type="SAM" id="MobiDB-lite"/>
    </source>
</evidence>
<comment type="subcellular location">
    <subcellularLocation>
        <location evidence="2">Cytoplasm</location>
    </subcellularLocation>
    <subcellularLocation>
        <location evidence="1">Golgi apparatus membrane</location>
        <topology evidence="1">Single-pass type II membrane protein</topology>
    </subcellularLocation>
</comment>
<sequence>MDEFNFAQPAPAAIGEPAILTRNIVLQKYVIALRHFRNIAEKSFRVRPLYFDNYLLWQYFQQRSTLDDDDDMNIRNYSNLSSLAFLKLEVLSQILDRRRQILYWIFYLLLVSLCVFAYRHRNDTSSDGLTSTGHDVHSFIYPSMRMWRRITLPLIQRFPRLTELYDEACLMQNPFFQGVDALSCDPCSTVQSVLDLTSETERSIDVYNDNQDDNSSRDNSNREMPNEFVPFVFKINQNPIQLQDFYNLYISNHATFHRDAYRVQSTNREVTNLEELFNKYNHTESKEKSTQIVEAHNLWRCNRMLPARLLRKLFTSPTIHLPRTGIALERYMTIDTTQAPTYTLPDTQCANVFVQQALGTRYIFLRPTSECRHRCRTLSIRLPQSFVLSYNWLYWKPISAPDPVADSFSITLIGSYC</sequence>
<dbReference type="EMBL" id="GAKP01007920">
    <property type="protein sequence ID" value="JAC51032.1"/>
    <property type="molecule type" value="Transcribed_RNA"/>
</dbReference>
<evidence type="ECO:0000256" key="2">
    <source>
        <dbReference type="ARBA" id="ARBA00004496"/>
    </source>
</evidence>
<evidence type="ECO:0000256" key="10">
    <source>
        <dbReference type="SAM" id="Phobius"/>
    </source>
</evidence>
<dbReference type="OrthoDB" id="10036464at2759"/>
<dbReference type="GO" id="GO:0000139">
    <property type="term" value="C:Golgi membrane"/>
    <property type="evidence" value="ECO:0007669"/>
    <property type="project" value="UniProtKB-SubCell"/>
</dbReference>
<dbReference type="GeneID" id="105227261"/>
<name>A0A034W9P2_BACDO</name>
<keyword evidence="8 10" id="KW-0472">Membrane</keyword>
<feature type="transmembrane region" description="Helical" evidence="10">
    <location>
        <begin position="101"/>
        <end position="118"/>
    </location>
</feature>
<evidence type="ECO:0000256" key="8">
    <source>
        <dbReference type="ARBA" id="ARBA00023136"/>
    </source>
</evidence>
<keyword evidence="3" id="KW-0963">Cytoplasm</keyword>
<evidence type="ECO:0000256" key="1">
    <source>
        <dbReference type="ARBA" id="ARBA00004323"/>
    </source>
</evidence>